<dbReference type="InterPro" id="IPR057023">
    <property type="entry name" value="PTP-SAK"/>
</dbReference>
<reference evidence="3 4" key="1">
    <citation type="journal article" date="2019" name="Emerg. Microbes Infect.">
        <title>Comprehensive subspecies identification of 175 nontuberculous mycobacteria species based on 7547 genomic profiles.</title>
        <authorList>
            <person name="Matsumoto Y."/>
            <person name="Kinjo T."/>
            <person name="Motooka D."/>
            <person name="Nabeya D."/>
            <person name="Jung N."/>
            <person name="Uechi K."/>
            <person name="Horii T."/>
            <person name="Iida T."/>
            <person name="Fujita J."/>
            <person name="Nakamura S."/>
        </authorList>
    </citation>
    <scope>NUCLEOTIDE SEQUENCE [LARGE SCALE GENOMIC DNA]</scope>
    <source>
        <strain evidence="3 4">JCM 15653</strain>
    </source>
</reference>
<name>A0ABN5Z2N8_9MYCO</name>
<dbReference type="Pfam" id="PF22784">
    <property type="entry name" value="PTP-SAK"/>
    <property type="match status" value="1"/>
</dbReference>
<evidence type="ECO:0000256" key="1">
    <source>
        <dbReference type="ARBA" id="ARBA00022801"/>
    </source>
</evidence>
<sequence>MVANLCTMQRREPTLIEWAHQYNGYQRLAADPARLADVLRPAMDEFRSTRQVPEWAGVDLLRGWAFWCVRAHRHGGGYDPIEEVFPEFNAIIAALHHHSGATDADRPPLRATPWPHDDILHAWWVEPNRLLAGEYPGATTAEKAEAKIRVLLDAGIDTIIDLTTEGDRLTPYLALLRAEAEKSGRTVRHFAHPIPDFGVIDDAGYDAILARIHSELDAGRNVYVHCWGGKGRTGTVIGCLLAESGLSYDDVIDRIAELRAGTRKAAFVCPESAAQRDLLRARCSR</sequence>
<dbReference type="InterPro" id="IPR000387">
    <property type="entry name" value="Tyr_Pase_dom"/>
</dbReference>
<feature type="domain" description="Tyrosine specific protein phosphatases" evidence="2">
    <location>
        <begin position="206"/>
        <end position="261"/>
    </location>
</feature>
<dbReference type="InterPro" id="IPR050561">
    <property type="entry name" value="PTP"/>
</dbReference>
<dbReference type="InterPro" id="IPR029021">
    <property type="entry name" value="Prot-tyrosine_phosphatase-like"/>
</dbReference>
<keyword evidence="4" id="KW-1185">Reference proteome</keyword>
<keyword evidence="1" id="KW-0378">Hydrolase</keyword>
<evidence type="ECO:0000313" key="3">
    <source>
        <dbReference type="EMBL" id="BBX88420.1"/>
    </source>
</evidence>
<gene>
    <name evidence="3" type="ORF">MBOE_00690</name>
</gene>
<dbReference type="Proteomes" id="UP000466683">
    <property type="component" value="Chromosome"/>
</dbReference>
<organism evidence="3 4">
    <name type="scientific">Mycolicibacterium boenickei</name>
    <dbReference type="NCBI Taxonomy" id="146017"/>
    <lineage>
        <taxon>Bacteria</taxon>
        <taxon>Bacillati</taxon>
        <taxon>Actinomycetota</taxon>
        <taxon>Actinomycetes</taxon>
        <taxon>Mycobacteriales</taxon>
        <taxon>Mycobacteriaceae</taxon>
        <taxon>Mycolicibacterium</taxon>
    </lineage>
</organism>
<evidence type="ECO:0000313" key="4">
    <source>
        <dbReference type="Proteomes" id="UP000466683"/>
    </source>
</evidence>
<proteinExistence type="predicted"/>
<dbReference type="Gene3D" id="3.90.190.10">
    <property type="entry name" value="Protein tyrosine phosphatase superfamily"/>
    <property type="match status" value="1"/>
</dbReference>
<dbReference type="PROSITE" id="PS50056">
    <property type="entry name" value="TYR_PHOSPHATASE_2"/>
    <property type="match status" value="1"/>
</dbReference>
<evidence type="ECO:0000259" key="2">
    <source>
        <dbReference type="PROSITE" id="PS50056"/>
    </source>
</evidence>
<protein>
    <recommendedName>
        <fullName evidence="2">Tyrosine specific protein phosphatases domain-containing protein</fullName>
    </recommendedName>
</protein>
<dbReference type="SUPFAM" id="SSF52799">
    <property type="entry name" value="(Phosphotyrosine protein) phosphatases II"/>
    <property type="match status" value="1"/>
</dbReference>
<dbReference type="PANTHER" id="PTHR23339">
    <property type="entry name" value="TYROSINE SPECIFIC PROTEIN PHOSPHATASE AND DUAL SPECIFICITY PROTEIN PHOSPHATASE"/>
    <property type="match status" value="1"/>
</dbReference>
<dbReference type="InterPro" id="IPR016130">
    <property type="entry name" value="Tyr_Pase_AS"/>
</dbReference>
<accession>A0ABN5Z2N8</accession>
<dbReference type="PROSITE" id="PS00383">
    <property type="entry name" value="TYR_PHOSPHATASE_1"/>
    <property type="match status" value="1"/>
</dbReference>
<dbReference type="EMBL" id="AP022579">
    <property type="protein sequence ID" value="BBX88420.1"/>
    <property type="molecule type" value="Genomic_DNA"/>
</dbReference>